<dbReference type="Proteomes" id="UP000325902">
    <property type="component" value="Unassembled WGS sequence"/>
</dbReference>
<comment type="caution">
    <text evidence="3">The sequence shown here is derived from an EMBL/GenBank/DDBJ whole genome shotgun (WGS) entry which is preliminary data.</text>
</comment>
<proteinExistence type="predicted"/>
<feature type="region of interest" description="Disordered" evidence="1">
    <location>
        <begin position="1"/>
        <end position="28"/>
    </location>
</feature>
<accession>A0A5N5CTD4</accession>
<dbReference type="PANTHER" id="PTHR15503">
    <property type="entry name" value="LDOC1 RELATED"/>
    <property type="match status" value="1"/>
</dbReference>
<evidence type="ECO:0000259" key="2">
    <source>
        <dbReference type="Pfam" id="PF19259"/>
    </source>
</evidence>
<feature type="region of interest" description="Disordered" evidence="1">
    <location>
        <begin position="241"/>
        <end position="300"/>
    </location>
</feature>
<evidence type="ECO:0000313" key="4">
    <source>
        <dbReference type="Proteomes" id="UP000325902"/>
    </source>
</evidence>
<dbReference type="EMBL" id="VCHE01000337">
    <property type="protein sequence ID" value="KAB2568605.1"/>
    <property type="molecule type" value="Genomic_DNA"/>
</dbReference>
<gene>
    <name evidence="3" type="primary">RTL1</name>
    <name evidence="3" type="ORF">DBV05_g12716</name>
</gene>
<name>A0A5N5CTD4_9PEZI</name>
<feature type="domain" description="Ty3 transposon capsid-like protein" evidence="2">
    <location>
        <begin position="60"/>
        <end position="245"/>
    </location>
</feature>
<evidence type="ECO:0000256" key="1">
    <source>
        <dbReference type="SAM" id="MobiDB-lite"/>
    </source>
</evidence>
<protein>
    <submittedName>
        <fullName evidence="3">Retrotransposon-like protein 1</fullName>
    </submittedName>
</protein>
<reference evidence="3 4" key="1">
    <citation type="journal article" date="2019" name="Sci. Rep.">
        <title>A multi-omics analysis of the grapevine pathogen Lasiodiplodia theobromae reveals that temperature affects the expression of virulence- and pathogenicity-related genes.</title>
        <authorList>
            <person name="Felix C."/>
            <person name="Meneses R."/>
            <person name="Goncalves M.F.M."/>
            <person name="Tilleman L."/>
            <person name="Duarte A.S."/>
            <person name="Jorrin-Novo J.V."/>
            <person name="Van de Peer Y."/>
            <person name="Deforce D."/>
            <person name="Van Nieuwerburgh F."/>
            <person name="Esteves A.C."/>
            <person name="Alves A."/>
        </authorList>
    </citation>
    <scope>NUCLEOTIDE SEQUENCE [LARGE SCALE GENOMIC DNA]</scope>
    <source>
        <strain evidence="3 4">LA-SOL3</strain>
    </source>
</reference>
<dbReference type="Pfam" id="PF19259">
    <property type="entry name" value="Ty3_capsid"/>
    <property type="match status" value="1"/>
</dbReference>
<evidence type="ECO:0000313" key="3">
    <source>
        <dbReference type="EMBL" id="KAB2568605.1"/>
    </source>
</evidence>
<dbReference type="OrthoDB" id="3686619at2759"/>
<organism evidence="3 4">
    <name type="scientific">Lasiodiplodia theobromae</name>
    <dbReference type="NCBI Taxonomy" id="45133"/>
    <lineage>
        <taxon>Eukaryota</taxon>
        <taxon>Fungi</taxon>
        <taxon>Dikarya</taxon>
        <taxon>Ascomycota</taxon>
        <taxon>Pezizomycotina</taxon>
        <taxon>Dothideomycetes</taxon>
        <taxon>Dothideomycetes incertae sedis</taxon>
        <taxon>Botryosphaeriales</taxon>
        <taxon>Botryosphaeriaceae</taxon>
        <taxon>Lasiodiplodia</taxon>
    </lineage>
</organism>
<keyword evidence="4" id="KW-1185">Reference proteome</keyword>
<dbReference type="InterPro" id="IPR032567">
    <property type="entry name" value="RTL1-rel"/>
</dbReference>
<dbReference type="AlphaFoldDB" id="A0A5N5CTD4"/>
<feature type="region of interest" description="Disordered" evidence="1">
    <location>
        <begin position="313"/>
        <end position="348"/>
    </location>
</feature>
<feature type="compositionally biased region" description="Polar residues" evidence="1">
    <location>
        <begin position="332"/>
        <end position="346"/>
    </location>
</feature>
<dbReference type="InterPro" id="IPR045358">
    <property type="entry name" value="Ty3_capsid"/>
</dbReference>
<feature type="compositionally biased region" description="Basic and acidic residues" evidence="1">
    <location>
        <begin position="271"/>
        <end position="284"/>
    </location>
</feature>
<sequence>MPEPSQMDIEPAEGQVPNVPGPAQPAQQTELTRAELLQLIEELKIQNARLIEHQSRRIATKVKVAPPEKFDGDRKKLQSFLLQMQRYLQFNQAQFDNDAEAVLFASTYLRGTAEAWMEPYLRDQLANEATPAERRPKTKEIFDTYQGFATNLRTTFTDRDEVRKAASDIWTVKQLGSVATYSTKFHQLASYLQWSDETFRDLFHKGLKEEVKRLMLSRPYPSTFQEMVDVASQMDSRLYEHKMSSRQPNTAKPRREKTTLEGGDAMALDAANRKEDKKGSDKNGKKPKGPNPNWTDEQKQRYHDRLCITCGSDKHFSPKCPQNPRNKDKGKQTSSAQREASVMSRQGNHDRLPWTTCFDDDCDTHRDGKATNGWYPSEPRSMAVMTRSEEPTEAKQQRDEEERLAYELARLNIDAFPPDEEIVNSETGELYESTNASTKDEDARQERRKILEETFLLARRYGIATYLRNEYETPEQILWVPHQQNLVLTVVWGWKGDDLWETRIEPTGEVYELPVTSETTLVACHHQGMTAREQADYDQLREMARIMSQYGTVILENRTLHWIPKRNLRKPTFRYQVRNDRIYWRRKIRDDQWTSWKEAYLFVSEWEDYMHSEVYGYPMPKN</sequence>
<dbReference type="PANTHER" id="PTHR15503:SF22">
    <property type="entry name" value="TRANSPOSON TY3-I GAG POLYPROTEIN"/>
    <property type="match status" value="1"/>
</dbReference>